<keyword evidence="2" id="KW-0472">Membrane</keyword>
<keyword evidence="2" id="KW-0812">Transmembrane</keyword>
<keyword evidence="4" id="KW-1185">Reference proteome</keyword>
<name>A0AAD7AJI1_9AGAR</name>
<feature type="region of interest" description="Disordered" evidence="1">
    <location>
        <begin position="1"/>
        <end position="58"/>
    </location>
</feature>
<organism evidence="3 4">
    <name type="scientific">Mycena albidolilacea</name>
    <dbReference type="NCBI Taxonomy" id="1033008"/>
    <lineage>
        <taxon>Eukaryota</taxon>
        <taxon>Fungi</taxon>
        <taxon>Dikarya</taxon>
        <taxon>Basidiomycota</taxon>
        <taxon>Agaricomycotina</taxon>
        <taxon>Agaricomycetes</taxon>
        <taxon>Agaricomycetidae</taxon>
        <taxon>Agaricales</taxon>
        <taxon>Marasmiineae</taxon>
        <taxon>Mycenaceae</taxon>
        <taxon>Mycena</taxon>
    </lineage>
</organism>
<evidence type="ECO:0000256" key="1">
    <source>
        <dbReference type="SAM" id="MobiDB-lite"/>
    </source>
</evidence>
<sequence>MPSAAAKPTSKSSKSKSSSTRAAKPAPVASKPPTHIQKPSRKAKDTKESDDSSDDSEPETVMQTCILGAWDLSVCSCLFLQGVLCAQFTNYMTLNKRNSALMKLFVAGLALLTALKNLQSLVGVFYGLKTYVDLHRTIMSIQNVSTFGYLEAGSNLWRKHWVWKTIQILETATAFYVQMFFGRRLWAISRNAYLVIICVALFLCGLVSGIVGIVEVLRNTLESSTRWVGPHLAFVLCGDLLLTGSIIFCLLVPTLTSMRPTRSNCNHPQLLTSGDTAGE</sequence>
<proteinExistence type="predicted"/>
<protein>
    <submittedName>
        <fullName evidence="3">Uncharacterized protein</fullName>
    </submittedName>
</protein>
<dbReference type="EMBL" id="JARIHO010000005">
    <property type="protein sequence ID" value="KAJ7360767.1"/>
    <property type="molecule type" value="Genomic_DNA"/>
</dbReference>
<feature type="transmembrane region" description="Helical" evidence="2">
    <location>
        <begin position="233"/>
        <end position="252"/>
    </location>
</feature>
<gene>
    <name evidence="3" type="ORF">DFH08DRAFT_1030954</name>
</gene>
<feature type="transmembrane region" description="Helical" evidence="2">
    <location>
        <begin position="104"/>
        <end position="126"/>
    </location>
</feature>
<reference evidence="3" key="1">
    <citation type="submission" date="2023-03" db="EMBL/GenBank/DDBJ databases">
        <title>Massive genome expansion in bonnet fungi (Mycena s.s.) driven by repeated elements and novel gene families across ecological guilds.</title>
        <authorList>
            <consortium name="Lawrence Berkeley National Laboratory"/>
            <person name="Harder C.B."/>
            <person name="Miyauchi S."/>
            <person name="Viragh M."/>
            <person name="Kuo A."/>
            <person name="Thoen E."/>
            <person name="Andreopoulos B."/>
            <person name="Lu D."/>
            <person name="Skrede I."/>
            <person name="Drula E."/>
            <person name="Henrissat B."/>
            <person name="Morin E."/>
            <person name="Kohler A."/>
            <person name="Barry K."/>
            <person name="LaButti K."/>
            <person name="Morin E."/>
            <person name="Salamov A."/>
            <person name="Lipzen A."/>
            <person name="Mereny Z."/>
            <person name="Hegedus B."/>
            <person name="Baldrian P."/>
            <person name="Stursova M."/>
            <person name="Weitz H."/>
            <person name="Taylor A."/>
            <person name="Grigoriev I.V."/>
            <person name="Nagy L.G."/>
            <person name="Martin F."/>
            <person name="Kauserud H."/>
        </authorList>
    </citation>
    <scope>NUCLEOTIDE SEQUENCE</scope>
    <source>
        <strain evidence="3">CBHHK002</strain>
    </source>
</reference>
<evidence type="ECO:0000256" key="2">
    <source>
        <dbReference type="SAM" id="Phobius"/>
    </source>
</evidence>
<dbReference type="AlphaFoldDB" id="A0AAD7AJI1"/>
<accession>A0AAD7AJI1</accession>
<dbReference type="Proteomes" id="UP001218218">
    <property type="component" value="Unassembled WGS sequence"/>
</dbReference>
<comment type="caution">
    <text evidence="3">The sequence shown here is derived from an EMBL/GenBank/DDBJ whole genome shotgun (WGS) entry which is preliminary data.</text>
</comment>
<evidence type="ECO:0000313" key="3">
    <source>
        <dbReference type="EMBL" id="KAJ7360767.1"/>
    </source>
</evidence>
<evidence type="ECO:0000313" key="4">
    <source>
        <dbReference type="Proteomes" id="UP001218218"/>
    </source>
</evidence>
<feature type="transmembrane region" description="Helical" evidence="2">
    <location>
        <begin position="193"/>
        <end position="213"/>
    </location>
</feature>
<keyword evidence="2" id="KW-1133">Transmembrane helix</keyword>
<feature type="compositionally biased region" description="Low complexity" evidence="1">
    <location>
        <begin position="1"/>
        <end position="33"/>
    </location>
</feature>